<evidence type="ECO:0000313" key="4">
    <source>
        <dbReference type="Proteomes" id="UP001499978"/>
    </source>
</evidence>
<sequence>MNALARLVGAVLRSRYGLAAVLILLVVGAVGTGALINRGAPGEPNDGQLPPIVTADPSAGDDGLSSPDPVTTLAPVAGAGPSQRALWFARAWLRRDEAAEAWRSGLRPHSTADLTERMALADPVSVPVAKPAGDTAVAPLNDTLVEVTVPTDTGELKLRLVTAGGKWLVDGVDWEPR</sequence>
<keyword evidence="2" id="KW-0472">Membrane</keyword>
<keyword evidence="2" id="KW-0812">Transmembrane</keyword>
<feature type="region of interest" description="Disordered" evidence="1">
    <location>
        <begin position="40"/>
        <end position="65"/>
    </location>
</feature>
<reference evidence="3 4" key="1">
    <citation type="journal article" date="2019" name="Int. J. Syst. Evol. Microbiol.">
        <title>The Global Catalogue of Microorganisms (GCM) 10K type strain sequencing project: providing services to taxonomists for standard genome sequencing and annotation.</title>
        <authorList>
            <consortium name="The Broad Institute Genomics Platform"/>
            <consortium name="The Broad Institute Genome Sequencing Center for Infectious Disease"/>
            <person name="Wu L."/>
            <person name="Ma J."/>
        </authorList>
    </citation>
    <scope>NUCLEOTIDE SEQUENCE [LARGE SCALE GENOMIC DNA]</scope>
    <source>
        <strain evidence="3 4">JCM 3367</strain>
    </source>
</reference>
<keyword evidence="4" id="KW-1185">Reference proteome</keyword>
<comment type="caution">
    <text evidence="3">The sequence shown here is derived from an EMBL/GenBank/DDBJ whole genome shotgun (WGS) entry which is preliminary data.</text>
</comment>
<proteinExistence type="predicted"/>
<evidence type="ECO:0000313" key="3">
    <source>
        <dbReference type="EMBL" id="GAA2518908.1"/>
    </source>
</evidence>
<name>A0ABN3NCI6_9ACTN</name>
<gene>
    <name evidence="3" type="ORF">GCM10010201_14950</name>
</gene>
<dbReference type="EMBL" id="BAAARY010000005">
    <property type="protein sequence ID" value="GAA2518908.1"/>
    <property type="molecule type" value="Genomic_DNA"/>
</dbReference>
<dbReference type="RefSeq" id="WP_344170310.1">
    <property type="nucleotide sequence ID" value="NZ_BAAARY010000005.1"/>
</dbReference>
<feature type="transmembrane region" description="Helical" evidence="2">
    <location>
        <begin position="16"/>
        <end position="36"/>
    </location>
</feature>
<organism evidence="3 4">
    <name type="scientific">Pilimelia columellifera subsp. columellifera</name>
    <dbReference type="NCBI Taxonomy" id="706583"/>
    <lineage>
        <taxon>Bacteria</taxon>
        <taxon>Bacillati</taxon>
        <taxon>Actinomycetota</taxon>
        <taxon>Actinomycetes</taxon>
        <taxon>Micromonosporales</taxon>
        <taxon>Micromonosporaceae</taxon>
        <taxon>Pilimelia</taxon>
    </lineage>
</organism>
<dbReference type="Proteomes" id="UP001499978">
    <property type="component" value="Unassembled WGS sequence"/>
</dbReference>
<protein>
    <submittedName>
        <fullName evidence="3">Uncharacterized protein</fullName>
    </submittedName>
</protein>
<keyword evidence="2" id="KW-1133">Transmembrane helix</keyword>
<evidence type="ECO:0000256" key="1">
    <source>
        <dbReference type="SAM" id="MobiDB-lite"/>
    </source>
</evidence>
<evidence type="ECO:0000256" key="2">
    <source>
        <dbReference type="SAM" id="Phobius"/>
    </source>
</evidence>
<accession>A0ABN3NCI6</accession>